<evidence type="ECO:0000256" key="1">
    <source>
        <dbReference type="PROSITE-ProRule" id="PRU00703"/>
    </source>
</evidence>
<name>A0ABQ9TYI0_SAGOE</name>
<proteinExistence type="predicted"/>
<dbReference type="SMART" id="SM00116">
    <property type="entry name" value="CBS"/>
    <property type="match status" value="1"/>
</dbReference>
<comment type="caution">
    <text evidence="3">The sequence shown here is derived from an EMBL/GenBank/DDBJ whole genome shotgun (WGS) entry which is preliminary data.</text>
</comment>
<dbReference type="Gene3D" id="3.10.580.10">
    <property type="entry name" value="CBS-domain"/>
    <property type="match status" value="1"/>
</dbReference>
<dbReference type="EMBL" id="JASSZA010000018">
    <property type="protein sequence ID" value="KAK2089866.1"/>
    <property type="molecule type" value="Genomic_DNA"/>
</dbReference>
<dbReference type="SUPFAM" id="SSF54631">
    <property type="entry name" value="CBS-domain pair"/>
    <property type="match status" value="1"/>
</dbReference>
<dbReference type="PROSITE" id="PS51371">
    <property type="entry name" value="CBS"/>
    <property type="match status" value="1"/>
</dbReference>
<protein>
    <recommendedName>
        <fullName evidence="2">CBS domain-containing protein</fullName>
    </recommendedName>
</protein>
<feature type="domain" description="CBS" evidence="2">
    <location>
        <begin position="13"/>
        <end position="71"/>
    </location>
</feature>
<reference evidence="3 4" key="1">
    <citation type="submission" date="2023-05" db="EMBL/GenBank/DDBJ databases">
        <title>B98-5 Cell Line De Novo Hybrid Assembly: An Optical Mapping Approach.</title>
        <authorList>
            <person name="Kananen K."/>
            <person name="Auerbach J.A."/>
            <person name="Kautto E."/>
            <person name="Blachly J.S."/>
        </authorList>
    </citation>
    <scope>NUCLEOTIDE SEQUENCE [LARGE SCALE GENOMIC DNA]</scope>
    <source>
        <strain evidence="3">B95-8</strain>
        <tissue evidence="3">Cell line</tissue>
    </source>
</reference>
<evidence type="ECO:0000313" key="4">
    <source>
        <dbReference type="Proteomes" id="UP001266305"/>
    </source>
</evidence>
<sequence>MPRWWHLRVQELSLSAPLTVLPTVTCEHTIAILREKGFDQAPVVDEAGVILGMVTLGNMLSSLLAGKVQPSDQVGKVIYKQFKQVHRHFGNVRLPGSPPTTPIPSPKGRMRRFLCGGAGSSTLNTT</sequence>
<keyword evidence="1" id="KW-0129">CBS domain</keyword>
<dbReference type="CDD" id="cd04608">
    <property type="entry name" value="CBS_pair_CBS"/>
    <property type="match status" value="1"/>
</dbReference>
<dbReference type="Proteomes" id="UP001266305">
    <property type="component" value="Unassembled WGS sequence"/>
</dbReference>
<gene>
    <name evidence="3" type="ORF">P7K49_032532</name>
</gene>
<dbReference type="InterPro" id="IPR046353">
    <property type="entry name" value="CBS_C"/>
</dbReference>
<dbReference type="Pfam" id="PF00571">
    <property type="entry name" value="CBS"/>
    <property type="match status" value="1"/>
</dbReference>
<accession>A0ABQ9TYI0</accession>
<dbReference type="InterPro" id="IPR046342">
    <property type="entry name" value="CBS_dom_sf"/>
</dbReference>
<evidence type="ECO:0000259" key="2">
    <source>
        <dbReference type="PROSITE" id="PS51371"/>
    </source>
</evidence>
<dbReference type="InterPro" id="IPR000644">
    <property type="entry name" value="CBS_dom"/>
</dbReference>
<keyword evidence="4" id="KW-1185">Reference proteome</keyword>
<organism evidence="3 4">
    <name type="scientific">Saguinus oedipus</name>
    <name type="common">Cotton-top tamarin</name>
    <name type="synonym">Oedipomidas oedipus</name>
    <dbReference type="NCBI Taxonomy" id="9490"/>
    <lineage>
        <taxon>Eukaryota</taxon>
        <taxon>Metazoa</taxon>
        <taxon>Chordata</taxon>
        <taxon>Craniata</taxon>
        <taxon>Vertebrata</taxon>
        <taxon>Euteleostomi</taxon>
        <taxon>Mammalia</taxon>
        <taxon>Eutheria</taxon>
        <taxon>Euarchontoglires</taxon>
        <taxon>Primates</taxon>
        <taxon>Haplorrhini</taxon>
        <taxon>Platyrrhini</taxon>
        <taxon>Cebidae</taxon>
        <taxon>Callitrichinae</taxon>
        <taxon>Saguinus</taxon>
    </lineage>
</organism>
<evidence type="ECO:0000313" key="3">
    <source>
        <dbReference type="EMBL" id="KAK2089866.1"/>
    </source>
</evidence>